<gene>
    <name evidence="2" type="ORF">BQ2448_909</name>
</gene>
<dbReference type="InterPro" id="IPR042332">
    <property type="entry name" value="Hsk3"/>
</dbReference>
<protein>
    <submittedName>
        <fullName evidence="2">BQ2448_909 protein</fullName>
    </submittedName>
</protein>
<feature type="region of interest" description="Disordered" evidence="1">
    <location>
        <begin position="65"/>
        <end position="84"/>
    </location>
</feature>
<keyword evidence="3" id="KW-1185">Reference proteome</keyword>
<dbReference type="OrthoDB" id="2535793at2759"/>
<name>A0A238FCB4_9BASI</name>
<organism evidence="2 3">
    <name type="scientific">Microbotryum intermedium</name>
    <dbReference type="NCBI Taxonomy" id="269621"/>
    <lineage>
        <taxon>Eukaryota</taxon>
        <taxon>Fungi</taxon>
        <taxon>Dikarya</taxon>
        <taxon>Basidiomycota</taxon>
        <taxon>Pucciniomycotina</taxon>
        <taxon>Microbotryomycetes</taxon>
        <taxon>Microbotryales</taxon>
        <taxon>Microbotryaceae</taxon>
        <taxon>Microbotryum</taxon>
    </lineage>
</organism>
<dbReference type="PANTHER" id="PTHR28289:SF1">
    <property type="entry name" value="DASH COMPLEX SUBUNIT HSK3"/>
    <property type="match status" value="1"/>
</dbReference>
<proteinExistence type="predicted"/>
<evidence type="ECO:0000313" key="3">
    <source>
        <dbReference type="Proteomes" id="UP000198372"/>
    </source>
</evidence>
<reference evidence="3" key="1">
    <citation type="submission" date="2016-09" db="EMBL/GenBank/DDBJ databases">
        <authorList>
            <person name="Jeantristanb JTB J.-T."/>
            <person name="Ricardo R."/>
        </authorList>
    </citation>
    <scope>NUCLEOTIDE SEQUENCE [LARGE SCALE GENOMIC DNA]</scope>
</reference>
<feature type="compositionally biased region" description="Polar residues" evidence="1">
    <location>
        <begin position="69"/>
        <end position="84"/>
    </location>
</feature>
<dbReference type="PANTHER" id="PTHR28289">
    <property type="entry name" value="DASH COMPLEX SUBUNIT HSK3"/>
    <property type="match status" value="1"/>
</dbReference>
<evidence type="ECO:0000313" key="2">
    <source>
        <dbReference type="EMBL" id="SCV68788.1"/>
    </source>
</evidence>
<accession>A0A238FCB4</accession>
<dbReference type="GO" id="GO:0042729">
    <property type="term" value="C:DASH complex"/>
    <property type="evidence" value="ECO:0007669"/>
    <property type="project" value="TreeGrafter"/>
</dbReference>
<evidence type="ECO:0000256" key="1">
    <source>
        <dbReference type="SAM" id="MobiDB-lite"/>
    </source>
</evidence>
<dbReference type="Proteomes" id="UP000198372">
    <property type="component" value="Unassembled WGS sequence"/>
</dbReference>
<sequence length="84" mass="9300">MSSIKSQLSEIKQGQIQNLSQQLATLAQRTEELERLTITTAEQASYMRLLGAYHAAWFMSAGRIMTPGEDTSQAPQQQVTVAET</sequence>
<dbReference type="GO" id="GO:0051010">
    <property type="term" value="F:microtubule plus-end binding"/>
    <property type="evidence" value="ECO:0007669"/>
    <property type="project" value="TreeGrafter"/>
</dbReference>
<dbReference type="InterPro" id="IPR013183">
    <property type="entry name" value="Hsk3-like"/>
</dbReference>
<dbReference type="AlphaFoldDB" id="A0A238FCB4"/>
<dbReference type="Pfam" id="PF08227">
    <property type="entry name" value="DASH_Hsk3"/>
    <property type="match status" value="1"/>
</dbReference>
<dbReference type="GO" id="GO:0008608">
    <property type="term" value="P:attachment of spindle microtubules to kinetochore"/>
    <property type="evidence" value="ECO:0007669"/>
    <property type="project" value="InterPro"/>
</dbReference>
<dbReference type="EMBL" id="FMSP01000003">
    <property type="protein sequence ID" value="SCV68788.1"/>
    <property type="molecule type" value="Genomic_DNA"/>
</dbReference>